<gene>
    <name evidence="1" type="ORF">EGYM00392_LOCUS49349</name>
</gene>
<dbReference type="EMBL" id="HBGA01133257">
    <property type="protein sequence ID" value="CAD9038189.1"/>
    <property type="molecule type" value="Transcribed_RNA"/>
</dbReference>
<sequence>MILVVEQWDICTCAQREFHIIQYKATQWIMWWHVNKTNVLKVWQHKMAKLLHWQGSKLRREHRRALEDVLSLSLSLSLSSTQAVSCTYNSDAHGCVVLASLRNGTSPPSGTNFIYFTLIEIALCQKGVRQ</sequence>
<accession>A0A7S1JAW7</accession>
<name>A0A7S1JAW7_9EUGL</name>
<reference evidence="1" key="1">
    <citation type="submission" date="2021-01" db="EMBL/GenBank/DDBJ databases">
        <authorList>
            <person name="Corre E."/>
            <person name="Pelletier E."/>
            <person name="Niang G."/>
            <person name="Scheremetjew M."/>
            <person name="Finn R."/>
            <person name="Kale V."/>
            <person name="Holt S."/>
            <person name="Cochrane G."/>
            <person name="Meng A."/>
            <person name="Brown T."/>
            <person name="Cohen L."/>
        </authorList>
    </citation>
    <scope>NUCLEOTIDE SEQUENCE</scope>
    <source>
        <strain evidence="1">NIES-381</strain>
    </source>
</reference>
<dbReference type="AlphaFoldDB" id="A0A7S1JAW7"/>
<evidence type="ECO:0000313" key="1">
    <source>
        <dbReference type="EMBL" id="CAD9038189.1"/>
    </source>
</evidence>
<organism evidence="1">
    <name type="scientific">Eutreptiella gymnastica</name>
    <dbReference type="NCBI Taxonomy" id="73025"/>
    <lineage>
        <taxon>Eukaryota</taxon>
        <taxon>Discoba</taxon>
        <taxon>Euglenozoa</taxon>
        <taxon>Euglenida</taxon>
        <taxon>Spirocuta</taxon>
        <taxon>Euglenophyceae</taxon>
        <taxon>Eutreptiales</taxon>
        <taxon>Eutreptiaceae</taxon>
        <taxon>Eutreptiella</taxon>
    </lineage>
</organism>
<proteinExistence type="predicted"/>
<protein>
    <submittedName>
        <fullName evidence="1">Uncharacterized protein</fullName>
    </submittedName>
</protein>